<reference evidence="1" key="1">
    <citation type="submission" date="2022-11" db="EMBL/GenBank/DDBJ databases">
        <authorList>
            <person name="Petersen C."/>
        </authorList>
    </citation>
    <scope>NUCLEOTIDE SEQUENCE</scope>
    <source>
        <strain evidence="1">IBT 30069</strain>
    </source>
</reference>
<keyword evidence="2" id="KW-1185">Reference proteome</keyword>
<sequence>MDYTNLHLPPWGALPAEQYLIRHWDYSPMLSAEQQRIVLVAEYCILEVIPRELYDDPTEPTGFRIPTQNEIAVILRPWRCDDMRKLAWLIQLRFNQYPILIRDHYDASNSHHDRMMQYWMTAAAHGDKLLWAIINDERCFYFARPSDADSQHWITTGYVLPEVVGPHLVRLPGFETIRWKDIPPWCEYQRDVFKVRLYLERGRNPEQWEVDPSPIIESCASCLHSCMCAMVVVLVDKVAFETGRPLLIYADYYTNVIRRRRFVLNRDTLREIVNDRWHLSLTPWMWQESEVGDRYKATGNLAQDLYQLTDADYNYLQ</sequence>
<proteinExistence type="predicted"/>
<evidence type="ECO:0000313" key="1">
    <source>
        <dbReference type="EMBL" id="KAJ5106135.1"/>
    </source>
</evidence>
<name>A0A9W9FTI4_9EURO</name>
<organism evidence="1 2">
    <name type="scientific">Penicillium angulare</name>
    <dbReference type="NCBI Taxonomy" id="116970"/>
    <lineage>
        <taxon>Eukaryota</taxon>
        <taxon>Fungi</taxon>
        <taxon>Dikarya</taxon>
        <taxon>Ascomycota</taxon>
        <taxon>Pezizomycotina</taxon>
        <taxon>Eurotiomycetes</taxon>
        <taxon>Eurotiomycetidae</taxon>
        <taxon>Eurotiales</taxon>
        <taxon>Aspergillaceae</taxon>
        <taxon>Penicillium</taxon>
    </lineage>
</organism>
<gene>
    <name evidence="1" type="ORF">N7456_002810</name>
</gene>
<dbReference type="AlphaFoldDB" id="A0A9W9FTI4"/>
<accession>A0A9W9FTI4</accession>
<dbReference type="OrthoDB" id="4364812at2759"/>
<dbReference type="Proteomes" id="UP001149165">
    <property type="component" value="Unassembled WGS sequence"/>
</dbReference>
<dbReference type="EMBL" id="JAPQKH010000003">
    <property type="protein sequence ID" value="KAJ5106135.1"/>
    <property type="molecule type" value="Genomic_DNA"/>
</dbReference>
<comment type="caution">
    <text evidence="1">The sequence shown here is derived from an EMBL/GenBank/DDBJ whole genome shotgun (WGS) entry which is preliminary data.</text>
</comment>
<reference evidence="1" key="2">
    <citation type="journal article" date="2023" name="IMA Fungus">
        <title>Comparative genomic study of the Penicillium genus elucidates a diverse pangenome and 15 lateral gene transfer events.</title>
        <authorList>
            <person name="Petersen C."/>
            <person name="Sorensen T."/>
            <person name="Nielsen M.R."/>
            <person name="Sondergaard T.E."/>
            <person name="Sorensen J.L."/>
            <person name="Fitzpatrick D.A."/>
            <person name="Frisvad J.C."/>
            <person name="Nielsen K.L."/>
        </authorList>
    </citation>
    <scope>NUCLEOTIDE SEQUENCE</scope>
    <source>
        <strain evidence="1">IBT 30069</strain>
    </source>
</reference>
<evidence type="ECO:0000313" key="2">
    <source>
        <dbReference type="Proteomes" id="UP001149165"/>
    </source>
</evidence>
<protein>
    <submittedName>
        <fullName evidence="1">Uncharacterized protein</fullName>
    </submittedName>
</protein>